<feature type="compositionally biased region" description="Basic and acidic residues" evidence="1">
    <location>
        <begin position="174"/>
        <end position="244"/>
    </location>
</feature>
<evidence type="ECO:0000256" key="1">
    <source>
        <dbReference type="SAM" id="MobiDB-lite"/>
    </source>
</evidence>
<keyword evidence="3" id="KW-1185">Reference proteome</keyword>
<feature type="compositionally biased region" description="Basic and acidic residues" evidence="1">
    <location>
        <begin position="297"/>
        <end position="329"/>
    </location>
</feature>
<protein>
    <submittedName>
        <fullName evidence="2">Uncharacterized protein</fullName>
    </submittedName>
</protein>
<feature type="compositionally biased region" description="Basic and acidic residues" evidence="1">
    <location>
        <begin position="138"/>
        <end position="153"/>
    </location>
</feature>
<proteinExistence type="predicted"/>
<evidence type="ECO:0000313" key="2">
    <source>
        <dbReference type="EMBL" id="PIK34542.1"/>
    </source>
</evidence>
<comment type="caution">
    <text evidence="2">The sequence shown here is derived from an EMBL/GenBank/DDBJ whole genome shotgun (WGS) entry which is preliminary data.</text>
</comment>
<gene>
    <name evidence="2" type="ORF">BSL78_28630</name>
</gene>
<reference evidence="2 3" key="1">
    <citation type="journal article" date="2017" name="PLoS Biol.">
        <title>The sea cucumber genome provides insights into morphological evolution and visceral regeneration.</title>
        <authorList>
            <person name="Zhang X."/>
            <person name="Sun L."/>
            <person name="Yuan J."/>
            <person name="Sun Y."/>
            <person name="Gao Y."/>
            <person name="Zhang L."/>
            <person name="Li S."/>
            <person name="Dai H."/>
            <person name="Hamel J.F."/>
            <person name="Liu C."/>
            <person name="Yu Y."/>
            <person name="Liu S."/>
            <person name="Lin W."/>
            <person name="Guo K."/>
            <person name="Jin S."/>
            <person name="Xu P."/>
            <person name="Storey K.B."/>
            <person name="Huan P."/>
            <person name="Zhang T."/>
            <person name="Zhou Y."/>
            <person name="Zhang J."/>
            <person name="Lin C."/>
            <person name="Li X."/>
            <person name="Xing L."/>
            <person name="Huo D."/>
            <person name="Sun M."/>
            <person name="Wang L."/>
            <person name="Mercier A."/>
            <person name="Li F."/>
            <person name="Yang H."/>
            <person name="Xiang J."/>
        </authorList>
    </citation>
    <scope>NUCLEOTIDE SEQUENCE [LARGE SCALE GENOMIC DNA]</scope>
    <source>
        <strain evidence="2">Shaxun</strain>
        <tissue evidence="2">Muscle</tissue>
    </source>
</reference>
<sequence>MTKDRDREEQSNLQARGEEPSKRRDDNSSGMALKLARTDQQKQSSSPTDRKKKVDFVPVTKQAELKEKYLSSSSEQKLPSKKEHLVPTSNQSDIKDKLLAKAVEEGRVINSRGWFSSEELQNMPLPKESISTSVAAKMPREGTGKGTKDTSKSLEELLDIAVARKSMPRRRKQKQVDKVTGEDEVRVETDMKDERRDGTKEKREGYERKRMSYEDNSSKLDKRYEVEQKDSKRNEIDLNDERKVTAVGKLRIKKDGVESNDKGKHGQKQVRDTGSLNKMEHKLETDNNSLQRKKDKQRSEERRSRKDDVSQRNAKIGEKEMRVVRTVDQ</sequence>
<organism evidence="2 3">
    <name type="scientific">Stichopus japonicus</name>
    <name type="common">Sea cucumber</name>
    <dbReference type="NCBI Taxonomy" id="307972"/>
    <lineage>
        <taxon>Eukaryota</taxon>
        <taxon>Metazoa</taxon>
        <taxon>Echinodermata</taxon>
        <taxon>Eleutherozoa</taxon>
        <taxon>Echinozoa</taxon>
        <taxon>Holothuroidea</taxon>
        <taxon>Aspidochirotacea</taxon>
        <taxon>Aspidochirotida</taxon>
        <taxon>Stichopodidae</taxon>
        <taxon>Apostichopus</taxon>
    </lineage>
</organism>
<dbReference type="EMBL" id="MRZV01002144">
    <property type="protein sequence ID" value="PIK34542.1"/>
    <property type="molecule type" value="Genomic_DNA"/>
</dbReference>
<accession>A0A2G8JFM4</accession>
<feature type="region of interest" description="Disordered" evidence="1">
    <location>
        <begin position="110"/>
        <end position="153"/>
    </location>
</feature>
<feature type="region of interest" description="Disordered" evidence="1">
    <location>
        <begin position="1"/>
        <end position="95"/>
    </location>
</feature>
<dbReference type="AlphaFoldDB" id="A0A2G8JFM4"/>
<dbReference type="Proteomes" id="UP000230750">
    <property type="component" value="Unassembled WGS sequence"/>
</dbReference>
<evidence type="ECO:0000313" key="3">
    <source>
        <dbReference type="Proteomes" id="UP000230750"/>
    </source>
</evidence>
<feature type="compositionally biased region" description="Basic and acidic residues" evidence="1">
    <location>
        <begin position="1"/>
        <end position="27"/>
    </location>
</feature>
<name>A0A2G8JFM4_STIJA</name>
<feature type="compositionally biased region" description="Basic and acidic residues" evidence="1">
    <location>
        <begin position="253"/>
        <end position="264"/>
    </location>
</feature>
<feature type="region of interest" description="Disordered" evidence="1">
    <location>
        <begin position="165"/>
        <end position="329"/>
    </location>
</feature>